<dbReference type="PANTHER" id="PTHR37540">
    <property type="entry name" value="TRANSCRIPTION FACTOR (ACR-2), PUTATIVE-RELATED-RELATED"/>
    <property type="match status" value="1"/>
</dbReference>
<dbReference type="PANTHER" id="PTHR37540:SF5">
    <property type="entry name" value="TRANSCRIPTION FACTOR DOMAIN-CONTAINING PROTEIN"/>
    <property type="match status" value="1"/>
</dbReference>
<dbReference type="Proteomes" id="UP001305779">
    <property type="component" value="Unassembled WGS sequence"/>
</dbReference>
<sequence length="416" mass="46559">MPQHNQTKLAHRRSHSHYLLRYQLRHCIRLGKGQQAMFHPPQSTTWQRIQIAYRSFPLYASKALVDIWWPFVTADELLFHVVMLLSSIDLARTSGTTDDNSEAELFSESLSLLRGRLADPTATTSISNATVAAVALLAALEHQRGNIRALQMHISALKSIVDQAGGLSTIKAENPMVANVLFWCALVAINEPSLLPLKYEDVLQTVDDTEGFSLLTHDGGEADLFDLGLDSQTAYVLHDVQRLSRLYTSTIEYGSPDQAMNVLNQLCMILQRLLTLSKLPDDATETPGLSQNCRLAGVIHVFTSLSGYFPDPTMMLHALVRDIKVSPTRMINAIGTGGHLLLWLLGVAGITAHSMPERAWFVGHLVVVVQDLEIKSWETFRSNLVKLAFHDNFCDVSFQMLWEEVRRKQDALDLYN</sequence>
<accession>A0ABR0E203</accession>
<dbReference type="EMBL" id="JAXOVC010000012">
    <property type="protein sequence ID" value="KAK4495178.1"/>
    <property type="molecule type" value="Genomic_DNA"/>
</dbReference>
<dbReference type="InterPro" id="IPR021858">
    <property type="entry name" value="Fun_TF"/>
</dbReference>
<proteinExistence type="predicted"/>
<comment type="caution">
    <text evidence="1">The sequence shown here is derived from an EMBL/GenBank/DDBJ whole genome shotgun (WGS) entry which is preliminary data.</text>
</comment>
<evidence type="ECO:0000313" key="1">
    <source>
        <dbReference type="EMBL" id="KAK4495178.1"/>
    </source>
</evidence>
<evidence type="ECO:0000313" key="2">
    <source>
        <dbReference type="Proteomes" id="UP001305779"/>
    </source>
</evidence>
<organism evidence="1 2">
    <name type="scientific">Zasmidium cellare</name>
    <name type="common">Wine cellar mold</name>
    <name type="synonym">Racodium cellare</name>
    <dbReference type="NCBI Taxonomy" id="395010"/>
    <lineage>
        <taxon>Eukaryota</taxon>
        <taxon>Fungi</taxon>
        <taxon>Dikarya</taxon>
        <taxon>Ascomycota</taxon>
        <taxon>Pezizomycotina</taxon>
        <taxon>Dothideomycetes</taxon>
        <taxon>Dothideomycetidae</taxon>
        <taxon>Mycosphaerellales</taxon>
        <taxon>Mycosphaerellaceae</taxon>
        <taxon>Zasmidium</taxon>
    </lineage>
</organism>
<protein>
    <submittedName>
        <fullName evidence="1">Uncharacterized protein</fullName>
    </submittedName>
</protein>
<dbReference type="Pfam" id="PF11951">
    <property type="entry name" value="Fungal_trans_2"/>
    <property type="match status" value="1"/>
</dbReference>
<gene>
    <name evidence="1" type="ORF">PRZ48_013505</name>
</gene>
<reference evidence="1 2" key="1">
    <citation type="journal article" date="2023" name="G3 (Bethesda)">
        <title>A chromosome-level genome assembly of Zasmidium syzygii isolated from banana leaves.</title>
        <authorList>
            <person name="van Westerhoven A.C."/>
            <person name="Mehrabi R."/>
            <person name="Talebi R."/>
            <person name="Steentjes M.B.F."/>
            <person name="Corcolon B."/>
            <person name="Chong P.A."/>
            <person name="Kema G.H.J."/>
            <person name="Seidl M.F."/>
        </authorList>
    </citation>
    <scope>NUCLEOTIDE SEQUENCE [LARGE SCALE GENOMIC DNA]</scope>
    <source>
        <strain evidence="1 2">P124</strain>
    </source>
</reference>
<name>A0ABR0E203_ZASCE</name>
<keyword evidence="2" id="KW-1185">Reference proteome</keyword>